<dbReference type="GO" id="GO:0005737">
    <property type="term" value="C:cytoplasm"/>
    <property type="evidence" value="ECO:0007669"/>
    <property type="project" value="TreeGrafter"/>
</dbReference>
<feature type="signal peptide" evidence="8">
    <location>
        <begin position="1"/>
        <end position="31"/>
    </location>
</feature>
<dbReference type="InterPro" id="IPR035874">
    <property type="entry name" value="IDS"/>
</dbReference>
<dbReference type="SUPFAM" id="SSF53649">
    <property type="entry name" value="Alkaline phosphatase-like"/>
    <property type="match status" value="1"/>
</dbReference>
<dbReference type="Proteomes" id="UP000318626">
    <property type="component" value="Chromosome"/>
</dbReference>
<comment type="similarity">
    <text evidence="2">Belongs to the sulfatase family.</text>
</comment>
<dbReference type="RefSeq" id="WP_165698752.1">
    <property type="nucleotide sequence ID" value="NZ_CP036289.1"/>
</dbReference>
<evidence type="ECO:0000256" key="7">
    <source>
        <dbReference type="SAM" id="MobiDB-lite"/>
    </source>
</evidence>
<evidence type="ECO:0000256" key="8">
    <source>
        <dbReference type="SAM" id="SignalP"/>
    </source>
</evidence>
<feature type="region of interest" description="Disordered" evidence="7">
    <location>
        <begin position="469"/>
        <end position="490"/>
    </location>
</feature>
<proteinExistence type="inferred from homology"/>
<keyword evidence="6" id="KW-0106">Calcium</keyword>
<keyword evidence="4 8" id="KW-0732">Signal</keyword>
<dbReference type="AlphaFoldDB" id="A0A518C9C4"/>
<feature type="compositionally biased region" description="Polar residues" evidence="7">
    <location>
        <begin position="481"/>
        <end position="490"/>
    </location>
</feature>
<evidence type="ECO:0000256" key="2">
    <source>
        <dbReference type="ARBA" id="ARBA00008779"/>
    </source>
</evidence>
<keyword evidence="11" id="KW-1185">Reference proteome</keyword>
<protein>
    <submittedName>
        <fullName evidence="10">Choline-sulfatase</fullName>
        <ecNumber evidence="10">3.1.6.6</ecNumber>
    </submittedName>
</protein>
<dbReference type="EMBL" id="CP036289">
    <property type="protein sequence ID" value="QDU75827.1"/>
    <property type="molecule type" value="Genomic_DNA"/>
</dbReference>
<comment type="cofactor">
    <cofactor evidence="1">
        <name>Ca(2+)</name>
        <dbReference type="ChEBI" id="CHEBI:29108"/>
    </cofactor>
</comment>
<dbReference type="CDD" id="cd16030">
    <property type="entry name" value="iduronate-2-sulfatase"/>
    <property type="match status" value="1"/>
</dbReference>
<dbReference type="InterPro" id="IPR000917">
    <property type="entry name" value="Sulfatase_N"/>
</dbReference>
<evidence type="ECO:0000259" key="9">
    <source>
        <dbReference type="Pfam" id="PF00884"/>
    </source>
</evidence>
<dbReference type="EC" id="3.1.6.6" evidence="10"/>
<dbReference type="KEGG" id="bvo:Pan97_28690"/>
<name>A0A518C9C4_9BACT</name>
<dbReference type="Gene3D" id="3.40.720.10">
    <property type="entry name" value="Alkaline Phosphatase, subunit A"/>
    <property type="match status" value="1"/>
</dbReference>
<dbReference type="Pfam" id="PF00884">
    <property type="entry name" value="Sulfatase"/>
    <property type="match status" value="1"/>
</dbReference>
<dbReference type="InterPro" id="IPR017850">
    <property type="entry name" value="Alkaline_phosphatase_core_sf"/>
</dbReference>
<evidence type="ECO:0000256" key="6">
    <source>
        <dbReference type="ARBA" id="ARBA00022837"/>
    </source>
</evidence>
<dbReference type="PANTHER" id="PTHR45953:SF1">
    <property type="entry name" value="IDURONATE 2-SULFATASE"/>
    <property type="match status" value="1"/>
</dbReference>
<keyword evidence="5 10" id="KW-0378">Hydrolase</keyword>
<evidence type="ECO:0000313" key="10">
    <source>
        <dbReference type="EMBL" id="QDU75827.1"/>
    </source>
</evidence>
<feature type="chain" id="PRO_5021696746" evidence="8">
    <location>
        <begin position="32"/>
        <end position="490"/>
    </location>
</feature>
<evidence type="ECO:0000256" key="4">
    <source>
        <dbReference type="ARBA" id="ARBA00022729"/>
    </source>
</evidence>
<keyword evidence="3" id="KW-0479">Metal-binding</keyword>
<evidence type="ECO:0000256" key="1">
    <source>
        <dbReference type="ARBA" id="ARBA00001913"/>
    </source>
</evidence>
<organism evidence="10 11">
    <name type="scientific">Bremerella volcania</name>
    <dbReference type="NCBI Taxonomy" id="2527984"/>
    <lineage>
        <taxon>Bacteria</taxon>
        <taxon>Pseudomonadati</taxon>
        <taxon>Planctomycetota</taxon>
        <taxon>Planctomycetia</taxon>
        <taxon>Pirellulales</taxon>
        <taxon>Pirellulaceae</taxon>
        <taxon>Bremerella</taxon>
    </lineage>
</organism>
<dbReference type="GO" id="GO:0046872">
    <property type="term" value="F:metal ion binding"/>
    <property type="evidence" value="ECO:0007669"/>
    <property type="project" value="UniProtKB-KW"/>
</dbReference>
<sequence length="490" mass="55159" precursor="true">MKPCHLNKRVSVYCIPLFTVFLMVASTDLSAADKSKKPNILLIAVDDLNDWIGVLGGHPQATTPNIDRLSKKGVLFANAHCQSPVCNPSRASMMSSTYPETSGIYFLNPPFATSPVAEERTMMPIRFHDEGYDVSAAGKLYHNAENKQYFASYAGSFGGFGPLPKKKLSSFKGVKLWDWGVYPERDEQTPDYRIAQWGAQQLKKEFDTPFFLGVGFYRPHVPQYASQKWFDMYPLESMQLPSVPKDDLNDLSIYAINLTRLKHIAPTQDWVSENNQWKPLVQSYLACVSFVDEQVGKVLDALEASPYADNTYIVLFSDHGFHLGEKERWAKRSLWEDSTHVPLIIAGPGIPSGQICKKPVELVDIYPTLLELSGLKPDSRLEGHSLLSLLKNPKADWPHMARTSFGPGNCSIRSERYRFIRYNDGSEEFYDHNSDPHEWNNLISHSEMKTVIEQHRKHLPQTSHPILGEGSTGHKAFHASSVPSRDGASN</sequence>
<dbReference type="GO" id="GO:0047753">
    <property type="term" value="F:choline-sulfatase activity"/>
    <property type="evidence" value="ECO:0007669"/>
    <property type="project" value="UniProtKB-EC"/>
</dbReference>
<accession>A0A518C9C4</accession>
<gene>
    <name evidence="10" type="primary">betC_11</name>
    <name evidence="10" type="ORF">Pan97_28690</name>
</gene>
<feature type="domain" description="Sulfatase N-terminal" evidence="9">
    <location>
        <begin position="38"/>
        <end position="374"/>
    </location>
</feature>
<evidence type="ECO:0000256" key="3">
    <source>
        <dbReference type="ARBA" id="ARBA00022723"/>
    </source>
</evidence>
<dbReference type="GO" id="GO:0004423">
    <property type="term" value="F:iduronate-2-sulfatase activity"/>
    <property type="evidence" value="ECO:0007669"/>
    <property type="project" value="InterPro"/>
</dbReference>
<dbReference type="PANTHER" id="PTHR45953">
    <property type="entry name" value="IDURONATE 2-SULFATASE"/>
    <property type="match status" value="1"/>
</dbReference>
<reference evidence="11" key="1">
    <citation type="submission" date="2019-02" db="EMBL/GenBank/DDBJ databases">
        <title>Deep-cultivation of Planctomycetes and their phenomic and genomic characterization uncovers novel biology.</title>
        <authorList>
            <person name="Wiegand S."/>
            <person name="Jogler M."/>
            <person name="Boedeker C."/>
            <person name="Pinto D."/>
            <person name="Vollmers J."/>
            <person name="Rivas-Marin E."/>
            <person name="Kohn T."/>
            <person name="Peeters S.H."/>
            <person name="Heuer A."/>
            <person name="Rast P."/>
            <person name="Oberbeckmann S."/>
            <person name="Bunk B."/>
            <person name="Jeske O."/>
            <person name="Meyerdierks A."/>
            <person name="Storesund J.E."/>
            <person name="Kallscheuer N."/>
            <person name="Luecker S."/>
            <person name="Lage O.M."/>
            <person name="Pohl T."/>
            <person name="Merkel B.J."/>
            <person name="Hornburger P."/>
            <person name="Mueller R.-W."/>
            <person name="Bruemmer F."/>
            <person name="Labrenz M."/>
            <person name="Spormann A.M."/>
            <person name="Op den Camp H."/>
            <person name="Overmann J."/>
            <person name="Amann R."/>
            <person name="Jetten M.S.M."/>
            <person name="Mascher T."/>
            <person name="Medema M.H."/>
            <person name="Devos D.P."/>
            <person name="Kaster A.-K."/>
            <person name="Ovreas L."/>
            <person name="Rohde M."/>
            <person name="Galperin M.Y."/>
            <person name="Jogler C."/>
        </authorList>
    </citation>
    <scope>NUCLEOTIDE SEQUENCE [LARGE SCALE GENOMIC DNA]</scope>
    <source>
        <strain evidence="11">Pan97</strain>
    </source>
</reference>
<evidence type="ECO:0000313" key="11">
    <source>
        <dbReference type="Proteomes" id="UP000318626"/>
    </source>
</evidence>
<evidence type="ECO:0000256" key="5">
    <source>
        <dbReference type="ARBA" id="ARBA00022801"/>
    </source>
</evidence>